<dbReference type="AlphaFoldDB" id="A0A917IP37"/>
<evidence type="ECO:0000313" key="4">
    <source>
        <dbReference type="Proteomes" id="UP000627292"/>
    </source>
</evidence>
<sequence length="271" mass="28528">MKKALLFFAITMFAALTAQAQQRIISLNGAISEILCALGAESQIVGVDVTSNYPEALKTKAKVGHNRNISAEGVLSLQPTLVITFDNQLNPQLLDQLKAAKVKTVILKQELSVQGTRNLIGELAAAIGATAKAAALQQTFDKQMAAVKTTALHKKVLFIYARGAGAMQVSGTNTSIDKMITLAGATNAMTGFTDFKPLSAEALVAANPDVILMFDSGLGSVGGAEGLQKIPGIAQTNAGKNKKVISMDGELLSGFSIRLPQALQELYNKLK</sequence>
<reference evidence="3" key="2">
    <citation type="submission" date="2020-09" db="EMBL/GenBank/DDBJ databases">
        <authorList>
            <person name="Sun Q."/>
            <person name="Zhou Y."/>
        </authorList>
    </citation>
    <scope>NUCLEOTIDE SEQUENCE</scope>
    <source>
        <strain evidence="3">CGMCC 1.15290</strain>
    </source>
</reference>
<proteinExistence type="predicted"/>
<dbReference type="PANTHER" id="PTHR30535:SF4">
    <property type="entry name" value="HEMIN-BINDING PERIPLASMIC PROTEIN HMUT"/>
    <property type="match status" value="1"/>
</dbReference>
<dbReference type="SUPFAM" id="SSF53807">
    <property type="entry name" value="Helical backbone' metal receptor"/>
    <property type="match status" value="1"/>
</dbReference>
<dbReference type="Proteomes" id="UP000627292">
    <property type="component" value="Unassembled WGS sequence"/>
</dbReference>
<organism evidence="3 4">
    <name type="scientific">Filimonas zeae</name>
    <dbReference type="NCBI Taxonomy" id="1737353"/>
    <lineage>
        <taxon>Bacteria</taxon>
        <taxon>Pseudomonadati</taxon>
        <taxon>Bacteroidota</taxon>
        <taxon>Chitinophagia</taxon>
        <taxon>Chitinophagales</taxon>
        <taxon>Chitinophagaceae</taxon>
        <taxon>Filimonas</taxon>
    </lineage>
</organism>
<protein>
    <recommendedName>
        <fullName evidence="2">Fe/B12 periplasmic-binding domain-containing protein</fullName>
    </recommendedName>
</protein>
<feature type="chain" id="PRO_5037322861" description="Fe/B12 periplasmic-binding domain-containing protein" evidence="1">
    <location>
        <begin position="21"/>
        <end position="271"/>
    </location>
</feature>
<keyword evidence="1" id="KW-0732">Signal</keyword>
<keyword evidence="4" id="KW-1185">Reference proteome</keyword>
<gene>
    <name evidence="3" type="ORF">GCM10011379_07580</name>
</gene>
<dbReference type="Pfam" id="PF01497">
    <property type="entry name" value="Peripla_BP_2"/>
    <property type="match status" value="1"/>
</dbReference>
<comment type="caution">
    <text evidence="3">The sequence shown here is derived from an EMBL/GenBank/DDBJ whole genome shotgun (WGS) entry which is preliminary data.</text>
</comment>
<name>A0A917IP37_9BACT</name>
<evidence type="ECO:0000313" key="3">
    <source>
        <dbReference type="EMBL" id="GGH60102.1"/>
    </source>
</evidence>
<dbReference type="InterPro" id="IPR002491">
    <property type="entry name" value="ABC_transptr_periplasmic_BD"/>
</dbReference>
<dbReference type="InterPro" id="IPR050902">
    <property type="entry name" value="ABC_Transporter_SBP"/>
</dbReference>
<accession>A0A917IP37</accession>
<dbReference type="PANTHER" id="PTHR30535">
    <property type="entry name" value="VITAMIN B12-BINDING PROTEIN"/>
    <property type="match status" value="1"/>
</dbReference>
<dbReference type="EMBL" id="BMIB01000001">
    <property type="protein sequence ID" value="GGH60102.1"/>
    <property type="molecule type" value="Genomic_DNA"/>
</dbReference>
<dbReference type="RefSeq" id="WP_188950643.1">
    <property type="nucleotide sequence ID" value="NZ_BMIB01000001.1"/>
</dbReference>
<feature type="signal peptide" evidence="1">
    <location>
        <begin position="1"/>
        <end position="20"/>
    </location>
</feature>
<reference evidence="3" key="1">
    <citation type="journal article" date="2014" name="Int. J. Syst. Evol. Microbiol.">
        <title>Complete genome sequence of Corynebacterium casei LMG S-19264T (=DSM 44701T), isolated from a smear-ripened cheese.</title>
        <authorList>
            <consortium name="US DOE Joint Genome Institute (JGI-PGF)"/>
            <person name="Walter F."/>
            <person name="Albersmeier A."/>
            <person name="Kalinowski J."/>
            <person name="Ruckert C."/>
        </authorList>
    </citation>
    <scope>NUCLEOTIDE SEQUENCE</scope>
    <source>
        <strain evidence="3">CGMCC 1.15290</strain>
    </source>
</reference>
<dbReference type="PROSITE" id="PS50983">
    <property type="entry name" value="FE_B12_PBP"/>
    <property type="match status" value="1"/>
</dbReference>
<evidence type="ECO:0000259" key="2">
    <source>
        <dbReference type="PROSITE" id="PS50983"/>
    </source>
</evidence>
<evidence type="ECO:0000256" key="1">
    <source>
        <dbReference type="SAM" id="SignalP"/>
    </source>
</evidence>
<dbReference type="Gene3D" id="3.40.50.1980">
    <property type="entry name" value="Nitrogenase molybdenum iron protein domain"/>
    <property type="match status" value="2"/>
</dbReference>
<feature type="domain" description="Fe/B12 periplasmic-binding" evidence="2">
    <location>
        <begin position="23"/>
        <end position="271"/>
    </location>
</feature>